<gene>
    <name evidence="1" type="ORF">Tco_1066574</name>
</gene>
<evidence type="ECO:0000313" key="2">
    <source>
        <dbReference type="Proteomes" id="UP001151760"/>
    </source>
</evidence>
<dbReference type="Proteomes" id="UP001151760">
    <property type="component" value="Unassembled WGS sequence"/>
</dbReference>
<reference evidence="1" key="2">
    <citation type="submission" date="2022-01" db="EMBL/GenBank/DDBJ databases">
        <authorList>
            <person name="Yamashiro T."/>
            <person name="Shiraishi A."/>
            <person name="Satake H."/>
            <person name="Nakayama K."/>
        </authorList>
    </citation>
    <scope>NUCLEOTIDE SEQUENCE</scope>
</reference>
<dbReference type="EMBL" id="BQNB010019396">
    <property type="protein sequence ID" value="GJT84857.1"/>
    <property type="molecule type" value="Genomic_DNA"/>
</dbReference>
<organism evidence="1 2">
    <name type="scientific">Tanacetum coccineum</name>
    <dbReference type="NCBI Taxonomy" id="301880"/>
    <lineage>
        <taxon>Eukaryota</taxon>
        <taxon>Viridiplantae</taxon>
        <taxon>Streptophyta</taxon>
        <taxon>Embryophyta</taxon>
        <taxon>Tracheophyta</taxon>
        <taxon>Spermatophyta</taxon>
        <taxon>Magnoliopsida</taxon>
        <taxon>eudicotyledons</taxon>
        <taxon>Gunneridae</taxon>
        <taxon>Pentapetalae</taxon>
        <taxon>asterids</taxon>
        <taxon>campanulids</taxon>
        <taxon>Asterales</taxon>
        <taxon>Asteraceae</taxon>
        <taxon>Asteroideae</taxon>
        <taxon>Anthemideae</taxon>
        <taxon>Anthemidinae</taxon>
        <taxon>Tanacetum</taxon>
    </lineage>
</organism>
<protein>
    <submittedName>
        <fullName evidence="1">Uncharacterized protein</fullName>
    </submittedName>
</protein>
<comment type="caution">
    <text evidence="1">The sequence shown here is derived from an EMBL/GenBank/DDBJ whole genome shotgun (WGS) entry which is preliminary data.</text>
</comment>
<evidence type="ECO:0000313" key="1">
    <source>
        <dbReference type="EMBL" id="GJT84857.1"/>
    </source>
</evidence>
<sequence>MGLKDKILVPKPPQNCATCGDPVDGLYCRSCAFVRKCLNEGWYTIHDKNEILNTSESSNHNTNVIPFAFDDDEDYTIAITPVLSTKDPVDSLIMEDEHLDTITATESDEVIKSSIEELVPIPISASKDKDSRWESQA</sequence>
<name>A0ABQ5HAH7_9ASTR</name>
<accession>A0ABQ5HAH7</accession>
<reference evidence="1" key="1">
    <citation type="journal article" date="2022" name="Int. J. Mol. Sci.">
        <title>Draft Genome of Tanacetum Coccineum: Genomic Comparison of Closely Related Tanacetum-Family Plants.</title>
        <authorList>
            <person name="Yamashiro T."/>
            <person name="Shiraishi A."/>
            <person name="Nakayama K."/>
            <person name="Satake H."/>
        </authorList>
    </citation>
    <scope>NUCLEOTIDE SEQUENCE</scope>
</reference>
<proteinExistence type="predicted"/>
<keyword evidence="2" id="KW-1185">Reference proteome</keyword>